<dbReference type="PhylomeDB" id="S8ARI6"/>
<feature type="active site" description="Proton donor/acceptor" evidence="1">
    <location>
        <position position="532"/>
    </location>
</feature>
<dbReference type="PANTHER" id="PTHR12415:SF4">
    <property type="entry name" value="TYROSYL-DNA PHOSPHODIESTERASE DOMAIN-CONTAINING PROTEIN"/>
    <property type="match status" value="1"/>
</dbReference>
<name>S8ARI6_PENO1</name>
<feature type="binding site" evidence="2">
    <location>
        <position position="534"/>
    </location>
    <ligand>
        <name>substrate</name>
    </ligand>
</feature>
<feature type="binding site" evidence="2">
    <location>
        <position position="290"/>
    </location>
    <ligand>
        <name>substrate</name>
    </ligand>
</feature>
<feature type="active site" description="Nucleophile" evidence="1">
    <location>
        <position position="288"/>
    </location>
</feature>
<dbReference type="Pfam" id="PF06087">
    <property type="entry name" value="Tyr-DNA_phospho"/>
    <property type="match status" value="1"/>
</dbReference>
<dbReference type="GO" id="GO:0005634">
    <property type="term" value="C:nucleus"/>
    <property type="evidence" value="ECO:0007669"/>
    <property type="project" value="InterPro"/>
</dbReference>
<dbReference type="GO" id="GO:0017005">
    <property type="term" value="F:3'-tyrosyl-DNA phosphodiesterase activity"/>
    <property type="evidence" value="ECO:0007669"/>
    <property type="project" value="TreeGrafter"/>
</dbReference>
<evidence type="ECO:0000256" key="2">
    <source>
        <dbReference type="PIRSR" id="PIRSR610347-2"/>
    </source>
</evidence>
<evidence type="ECO:0000256" key="1">
    <source>
        <dbReference type="PIRSR" id="PIRSR610347-1"/>
    </source>
</evidence>
<accession>S8ARI6</accession>
<keyword evidence="6" id="KW-1185">Reference proteome</keyword>
<proteinExistence type="predicted"/>
<dbReference type="Proteomes" id="UP000019376">
    <property type="component" value="Unassembled WGS sequence"/>
</dbReference>
<evidence type="ECO:0000256" key="4">
    <source>
        <dbReference type="SAM" id="MobiDB-lite"/>
    </source>
</evidence>
<dbReference type="GO" id="GO:0003697">
    <property type="term" value="F:single-stranded DNA binding"/>
    <property type="evidence" value="ECO:0007669"/>
    <property type="project" value="TreeGrafter"/>
</dbReference>
<dbReference type="STRING" id="933388.S8ARI6"/>
<feature type="region of interest" description="Disordered" evidence="4">
    <location>
        <begin position="1"/>
        <end position="29"/>
    </location>
</feature>
<dbReference type="SUPFAM" id="SSF56024">
    <property type="entry name" value="Phospholipase D/nuclease"/>
    <property type="match status" value="2"/>
</dbReference>
<feature type="region of interest" description="Disordered" evidence="4">
    <location>
        <begin position="154"/>
        <end position="190"/>
    </location>
</feature>
<protein>
    <recommendedName>
        <fullName evidence="7">PLD phosphodiesterase domain-containing protein</fullName>
    </recommendedName>
</protein>
<dbReference type="EMBL" id="KB644411">
    <property type="protein sequence ID" value="EPS28628.1"/>
    <property type="molecule type" value="Genomic_DNA"/>
</dbReference>
<evidence type="ECO:0000313" key="5">
    <source>
        <dbReference type="EMBL" id="EPS28628.1"/>
    </source>
</evidence>
<evidence type="ECO:0000256" key="3">
    <source>
        <dbReference type="PIRSR" id="PIRSR610347-3"/>
    </source>
</evidence>
<dbReference type="PANTHER" id="PTHR12415">
    <property type="entry name" value="TYROSYL-DNA PHOSPHODIESTERASE 1"/>
    <property type="match status" value="1"/>
</dbReference>
<sequence length="651" mass="73039">MSPQRTYKVSSPAKDKVVDLTNDSSSDSDVKEIFPYSQSIVNSDAEDESFQGISGDASDEELKQAIAMSLETSQQATDHPAHLQIRGSCNDPSIPSTGVSHIRGIFGVDRKQMEQERLTRLAKRKAGVSPPPSQPASKTARIIDPRAIITPRAPAADSGVSERTFENQTRISSFKKPISPPQPSPRSDIQFPQGVVKKTYVAFVPRSDNDITIEEVIQKNDLNVAVLSSFLWDMDWLFSKFDAKKTKFILMMGAKEEETRKQYREETASMSNLDLCFPPMEPQVNNMHSKLMLFYHPSHLRIAVPTANLTRTDWGENGLMENTIFLIDLPRIRISGPGKGSDTAFKEELIYFLKASKLREDAIKALDEFDFTETSRYSFVHTIGGSRIGEAWTRSGYCGLGRAVTHMGLQTPGPINIAYVTSSVGSLNDDFLRAIYLAAKGDDGMTDYKLRYTRDSSTQTNDPQRKEMLRASQEWKDRFNVYFPSEQTVRFAHQYPDRTAGTICFSSRWWLGAKFPRGVLKDCESERRVLMHNKLMYVWPSEPFQMPDGKECKGWAYVGSANMSESAWGKLVKDRFSGQPKLNCRNWECGVIVPITTVVNETQGVGGKTASSLQSQSQQLPVELFHDTVPVPLKIPGADLTESRPPWFFQG</sequence>
<dbReference type="HOGENOM" id="CLU_007773_2_0_1"/>
<dbReference type="GO" id="GO:0006281">
    <property type="term" value="P:DNA repair"/>
    <property type="evidence" value="ECO:0007669"/>
    <property type="project" value="InterPro"/>
</dbReference>
<dbReference type="InterPro" id="IPR010347">
    <property type="entry name" value="Tdp1"/>
</dbReference>
<dbReference type="GO" id="GO:0003690">
    <property type="term" value="F:double-stranded DNA binding"/>
    <property type="evidence" value="ECO:0007669"/>
    <property type="project" value="TreeGrafter"/>
</dbReference>
<organism evidence="5 6">
    <name type="scientific">Penicillium oxalicum (strain 114-2 / CGMCC 5302)</name>
    <name type="common">Penicillium decumbens</name>
    <dbReference type="NCBI Taxonomy" id="933388"/>
    <lineage>
        <taxon>Eukaryota</taxon>
        <taxon>Fungi</taxon>
        <taxon>Dikarya</taxon>
        <taxon>Ascomycota</taxon>
        <taxon>Pezizomycotina</taxon>
        <taxon>Eurotiomycetes</taxon>
        <taxon>Eurotiomycetidae</taxon>
        <taxon>Eurotiales</taxon>
        <taxon>Aspergillaceae</taxon>
        <taxon>Penicillium</taxon>
    </lineage>
</organism>
<dbReference type="AlphaFoldDB" id="S8ARI6"/>
<dbReference type="CDD" id="cd09122">
    <property type="entry name" value="PLDc_Tdp1_1"/>
    <property type="match status" value="1"/>
</dbReference>
<dbReference type="eggNOG" id="KOG2031">
    <property type="taxonomic scope" value="Eukaryota"/>
</dbReference>
<dbReference type="Gene3D" id="3.30.870.10">
    <property type="entry name" value="Endonuclease Chain A"/>
    <property type="match status" value="2"/>
</dbReference>
<reference evidence="5 6" key="1">
    <citation type="journal article" date="2013" name="PLoS ONE">
        <title>Genomic and secretomic analyses reveal unique features of the lignocellulolytic enzyme system of Penicillium decumbens.</title>
        <authorList>
            <person name="Liu G."/>
            <person name="Zhang L."/>
            <person name="Wei X."/>
            <person name="Zou G."/>
            <person name="Qin Y."/>
            <person name="Ma L."/>
            <person name="Li J."/>
            <person name="Zheng H."/>
            <person name="Wang S."/>
            <person name="Wang C."/>
            <person name="Xun L."/>
            <person name="Zhao G.-P."/>
            <person name="Zhou Z."/>
            <person name="Qu Y."/>
        </authorList>
    </citation>
    <scope>NUCLEOTIDE SEQUENCE [LARGE SCALE GENOMIC DNA]</scope>
    <source>
        <strain evidence="6">114-2 / CGMCC 5302</strain>
    </source>
</reference>
<evidence type="ECO:0008006" key="7">
    <source>
        <dbReference type="Google" id="ProtNLM"/>
    </source>
</evidence>
<gene>
    <name evidence="5" type="ORF">PDE_03574</name>
</gene>
<dbReference type="OrthoDB" id="47785at2759"/>
<evidence type="ECO:0000313" key="6">
    <source>
        <dbReference type="Proteomes" id="UP000019376"/>
    </source>
</evidence>
<feature type="site" description="Interaction with DNA" evidence="3">
    <location>
        <position position="564"/>
    </location>
</feature>